<name>A0ABN1KQ01_CLOSU</name>
<protein>
    <recommendedName>
        <fullName evidence="4">Beta-carotene 15,15'-monooxygenase</fullName>
    </recommendedName>
</protein>
<organism evidence="2 3">
    <name type="scientific">Clostridium subterminale</name>
    <dbReference type="NCBI Taxonomy" id="1550"/>
    <lineage>
        <taxon>Bacteria</taxon>
        <taxon>Bacillati</taxon>
        <taxon>Bacillota</taxon>
        <taxon>Clostridia</taxon>
        <taxon>Eubacteriales</taxon>
        <taxon>Clostridiaceae</taxon>
        <taxon>Clostridium</taxon>
    </lineage>
</organism>
<keyword evidence="1" id="KW-1133">Transmembrane helix</keyword>
<comment type="caution">
    <text evidence="2">The sequence shown here is derived from an EMBL/GenBank/DDBJ whole genome shotgun (WGS) entry which is preliminary data.</text>
</comment>
<keyword evidence="1" id="KW-0812">Transmembrane</keyword>
<feature type="transmembrane region" description="Helical" evidence="1">
    <location>
        <begin position="114"/>
        <end position="133"/>
    </location>
</feature>
<reference evidence="2 3" key="1">
    <citation type="journal article" date="2019" name="Int. J. Syst. Evol. Microbiol.">
        <title>The Global Catalogue of Microorganisms (GCM) 10K type strain sequencing project: providing services to taxonomists for standard genome sequencing and annotation.</title>
        <authorList>
            <consortium name="The Broad Institute Genomics Platform"/>
            <consortium name="The Broad Institute Genome Sequencing Center for Infectious Disease"/>
            <person name="Wu L."/>
            <person name="Ma J."/>
        </authorList>
    </citation>
    <scope>NUCLEOTIDE SEQUENCE [LARGE SCALE GENOMIC DNA]</scope>
    <source>
        <strain evidence="2 3">JCM 1417</strain>
    </source>
</reference>
<feature type="transmembrane region" description="Helical" evidence="1">
    <location>
        <begin position="176"/>
        <end position="195"/>
    </location>
</feature>
<feature type="transmembrane region" description="Helical" evidence="1">
    <location>
        <begin position="83"/>
        <end position="102"/>
    </location>
</feature>
<accession>A0ABN1KQ01</accession>
<feature type="transmembrane region" description="Helical" evidence="1">
    <location>
        <begin position="139"/>
        <end position="155"/>
    </location>
</feature>
<feature type="transmembrane region" description="Helical" evidence="1">
    <location>
        <begin position="207"/>
        <end position="228"/>
    </location>
</feature>
<dbReference type="EMBL" id="BAAACI010000006">
    <property type="protein sequence ID" value="GAA0772711.1"/>
    <property type="molecule type" value="Genomic_DNA"/>
</dbReference>
<keyword evidence="3" id="KW-1185">Reference proteome</keyword>
<feature type="transmembrane region" description="Helical" evidence="1">
    <location>
        <begin position="9"/>
        <end position="31"/>
    </location>
</feature>
<sequence>MSWSEQVRLYYDITFSMLTSIVWMIVTALIFSKDMKFSIFILIMISILTSKYLLKKGKKVEVCIAISLIPAIVYEIFSQEILIAILDIIFIALISAILLREINENINYDRYKNILIKGISVIFIASIICSIFKSHYAEVVFRGTIIYLILVVITMRETMGYCYNIKSSKANKVINISLISLALLTTQEFIYDIFLKITKTLYEGFEFITGLIIDIIIKIIENPMIWIINALKKLFAERHGSLEDIFGKLDVGSESSKQIKEVNIEMVKASPVFIFIMNTIVTIILILIVISIIKRIVKGTNINRDSGYTEIVEDIDQLDPGYKKVINKIKKIFRKKGTPREEVLYKYSEFVEVANKKEVFKTYMTPRQLGNVVKIKVDNCEEVDEVTNMYNEAKFSTHVINKSYEQKVEKYVDNIKKNIKYWE</sequence>
<dbReference type="Proteomes" id="UP001501047">
    <property type="component" value="Unassembled WGS sequence"/>
</dbReference>
<proteinExistence type="predicted"/>
<keyword evidence="1" id="KW-0472">Membrane</keyword>
<feature type="transmembrane region" description="Helical" evidence="1">
    <location>
        <begin position="37"/>
        <end position="54"/>
    </location>
</feature>
<dbReference type="RefSeq" id="WP_343825962.1">
    <property type="nucleotide sequence ID" value="NZ_BAAACI010000006.1"/>
</dbReference>
<evidence type="ECO:0000256" key="1">
    <source>
        <dbReference type="SAM" id="Phobius"/>
    </source>
</evidence>
<evidence type="ECO:0000313" key="2">
    <source>
        <dbReference type="EMBL" id="GAA0772711.1"/>
    </source>
</evidence>
<feature type="transmembrane region" description="Helical" evidence="1">
    <location>
        <begin position="272"/>
        <end position="293"/>
    </location>
</feature>
<gene>
    <name evidence="2" type="ORF">GCM10008908_19580</name>
</gene>
<evidence type="ECO:0000313" key="3">
    <source>
        <dbReference type="Proteomes" id="UP001501047"/>
    </source>
</evidence>
<evidence type="ECO:0008006" key="4">
    <source>
        <dbReference type="Google" id="ProtNLM"/>
    </source>
</evidence>